<evidence type="ECO:0000256" key="1">
    <source>
        <dbReference type="SAM" id="MobiDB-lite"/>
    </source>
</evidence>
<evidence type="ECO:0000313" key="2">
    <source>
        <dbReference type="EMBL" id="GBP84993.1"/>
    </source>
</evidence>
<proteinExistence type="predicted"/>
<comment type="caution">
    <text evidence="2">The sequence shown here is derived from an EMBL/GenBank/DDBJ whole genome shotgun (WGS) entry which is preliminary data.</text>
</comment>
<dbReference type="AlphaFoldDB" id="A0A4C1ZCX0"/>
<dbReference type="EMBL" id="BGZK01001711">
    <property type="protein sequence ID" value="GBP84993.1"/>
    <property type="molecule type" value="Genomic_DNA"/>
</dbReference>
<sequence>MKPWRNVVREPEKVSNKMTKETSVCLRFRSRICTAKSNINQASRELITERNWVRTNKGVARRTPGPPEYPLYLRTRT</sequence>
<reference evidence="2 3" key="1">
    <citation type="journal article" date="2019" name="Commun. Biol.">
        <title>The bagworm genome reveals a unique fibroin gene that provides high tensile strength.</title>
        <authorList>
            <person name="Kono N."/>
            <person name="Nakamura H."/>
            <person name="Ohtoshi R."/>
            <person name="Tomita M."/>
            <person name="Numata K."/>
            <person name="Arakawa K."/>
        </authorList>
    </citation>
    <scope>NUCLEOTIDE SEQUENCE [LARGE SCALE GENOMIC DNA]</scope>
</reference>
<protein>
    <submittedName>
        <fullName evidence="2">Uncharacterized protein</fullName>
    </submittedName>
</protein>
<evidence type="ECO:0000313" key="3">
    <source>
        <dbReference type="Proteomes" id="UP000299102"/>
    </source>
</evidence>
<gene>
    <name evidence="2" type="ORF">EVAR_64322_1</name>
</gene>
<accession>A0A4C1ZCX0</accession>
<keyword evidence="3" id="KW-1185">Reference proteome</keyword>
<feature type="region of interest" description="Disordered" evidence="1">
    <location>
        <begin position="57"/>
        <end position="77"/>
    </location>
</feature>
<organism evidence="2 3">
    <name type="scientific">Eumeta variegata</name>
    <name type="common">Bagworm moth</name>
    <name type="synonym">Eumeta japonica</name>
    <dbReference type="NCBI Taxonomy" id="151549"/>
    <lineage>
        <taxon>Eukaryota</taxon>
        <taxon>Metazoa</taxon>
        <taxon>Ecdysozoa</taxon>
        <taxon>Arthropoda</taxon>
        <taxon>Hexapoda</taxon>
        <taxon>Insecta</taxon>
        <taxon>Pterygota</taxon>
        <taxon>Neoptera</taxon>
        <taxon>Endopterygota</taxon>
        <taxon>Lepidoptera</taxon>
        <taxon>Glossata</taxon>
        <taxon>Ditrysia</taxon>
        <taxon>Tineoidea</taxon>
        <taxon>Psychidae</taxon>
        <taxon>Oiketicinae</taxon>
        <taxon>Eumeta</taxon>
    </lineage>
</organism>
<dbReference type="Proteomes" id="UP000299102">
    <property type="component" value="Unassembled WGS sequence"/>
</dbReference>
<name>A0A4C1ZCX0_EUMVA</name>